<dbReference type="InterPro" id="IPR013187">
    <property type="entry name" value="F-box-assoc_dom_typ3"/>
</dbReference>
<gene>
    <name evidence="3" type="ORF">BRAA10T45105Z</name>
    <name evidence="2" type="ORF">BRAPAZ1V2_A10P31680.2</name>
</gene>
<sequence>ISFFSLNDAIYQEHQVLTIETGKLSWRMIELHPATVLINYNGKLASLRSNNFLYCAGVTCSNEVVLVKYSLYCPFYVFYYSLETETSRIVKIQGLGAFGGFRIYTFVDHVRSIT</sequence>
<protein>
    <recommendedName>
        <fullName evidence="1">F-box associated beta-propeller type 3 domain-containing protein</fullName>
    </recommendedName>
</protein>
<accession>A0A3P6DCC9</accession>
<dbReference type="EMBL" id="LS974626">
    <property type="protein sequence ID" value="CAG7911922.1"/>
    <property type="molecule type" value="Genomic_DNA"/>
</dbReference>
<proteinExistence type="predicted"/>
<dbReference type="Gramene" id="A10p31680.2_BraZ1">
    <property type="protein sequence ID" value="A10p31680.2_BraZ1.CDS"/>
    <property type="gene ID" value="A10g31680.2_BraZ1"/>
</dbReference>
<dbReference type="Pfam" id="PF08268">
    <property type="entry name" value="FBA_3"/>
    <property type="match status" value="1"/>
</dbReference>
<name>A0A3P6DCC9_BRACM</name>
<evidence type="ECO:0000259" key="1">
    <source>
        <dbReference type="Pfam" id="PF08268"/>
    </source>
</evidence>
<feature type="non-terminal residue" evidence="3">
    <location>
        <position position="1"/>
    </location>
</feature>
<feature type="domain" description="F-box associated beta-propeller type 3" evidence="1">
    <location>
        <begin position="49"/>
        <end position="110"/>
    </location>
</feature>
<reference evidence="3" key="1">
    <citation type="submission" date="2018-11" db="EMBL/GenBank/DDBJ databases">
        <authorList>
            <consortium name="Genoscope - CEA"/>
            <person name="William W."/>
        </authorList>
    </citation>
    <scope>NUCLEOTIDE SEQUENCE</scope>
</reference>
<evidence type="ECO:0000313" key="3">
    <source>
        <dbReference type="EMBL" id="VDD20881.1"/>
    </source>
</evidence>
<dbReference type="AlphaFoldDB" id="A0A3P6DCC9"/>
<evidence type="ECO:0000313" key="2">
    <source>
        <dbReference type="EMBL" id="CAG7911922.1"/>
    </source>
</evidence>
<dbReference type="EMBL" id="LR031577">
    <property type="protein sequence ID" value="VDD20881.1"/>
    <property type="molecule type" value="Genomic_DNA"/>
</dbReference>
<dbReference type="Proteomes" id="UP000694005">
    <property type="component" value="Chromosome A10"/>
</dbReference>
<organism evidence="3">
    <name type="scientific">Brassica campestris</name>
    <name type="common">Field mustard</name>
    <dbReference type="NCBI Taxonomy" id="3711"/>
    <lineage>
        <taxon>Eukaryota</taxon>
        <taxon>Viridiplantae</taxon>
        <taxon>Streptophyta</taxon>
        <taxon>Embryophyta</taxon>
        <taxon>Tracheophyta</taxon>
        <taxon>Spermatophyta</taxon>
        <taxon>Magnoliopsida</taxon>
        <taxon>eudicotyledons</taxon>
        <taxon>Gunneridae</taxon>
        <taxon>Pentapetalae</taxon>
        <taxon>rosids</taxon>
        <taxon>malvids</taxon>
        <taxon>Brassicales</taxon>
        <taxon>Brassicaceae</taxon>
        <taxon>Brassiceae</taxon>
        <taxon>Brassica</taxon>
    </lineage>
</organism>